<name>A0A8J8Q0H8_9EURY</name>
<evidence type="ECO:0000256" key="1">
    <source>
        <dbReference type="SAM" id="Phobius"/>
    </source>
</evidence>
<dbReference type="Proteomes" id="UP000766904">
    <property type="component" value="Unassembled WGS sequence"/>
</dbReference>
<evidence type="ECO:0000313" key="2">
    <source>
        <dbReference type="EMBL" id="TYL37880.1"/>
    </source>
</evidence>
<evidence type="ECO:0000313" key="3">
    <source>
        <dbReference type="Proteomes" id="UP000766904"/>
    </source>
</evidence>
<keyword evidence="3" id="KW-1185">Reference proteome</keyword>
<feature type="transmembrane region" description="Helical" evidence="1">
    <location>
        <begin position="44"/>
        <end position="65"/>
    </location>
</feature>
<keyword evidence="1" id="KW-1133">Transmembrane helix</keyword>
<protein>
    <submittedName>
        <fullName evidence="2">Uncharacterized protein</fullName>
    </submittedName>
</protein>
<organism evidence="2 3">
    <name type="scientific">Natronococcus pandeyae</name>
    <dbReference type="NCBI Taxonomy" id="2055836"/>
    <lineage>
        <taxon>Archaea</taxon>
        <taxon>Methanobacteriati</taxon>
        <taxon>Methanobacteriota</taxon>
        <taxon>Stenosarchaea group</taxon>
        <taxon>Halobacteria</taxon>
        <taxon>Halobacteriales</taxon>
        <taxon>Natrialbaceae</taxon>
        <taxon>Natronococcus</taxon>
    </lineage>
</organism>
<feature type="transmembrane region" description="Helical" evidence="1">
    <location>
        <begin position="77"/>
        <end position="103"/>
    </location>
</feature>
<gene>
    <name evidence="2" type="ORF">CV102_14215</name>
</gene>
<dbReference type="AlphaFoldDB" id="A0A8J8Q0H8"/>
<dbReference type="EMBL" id="PHNJ01000007">
    <property type="protein sequence ID" value="TYL37880.1"/>
    <property type="molecule type" value="Genomic_DNA"/>
</dbReference>
<keyword evidence="1" id="KW-0472">Membrane</keyword>
<reference evidence="2" key="1">
    <citation type="submission" date="2017-11" db="EMBL/GenBank/DDBJ databases">
        <authorList>
            <person name="Kajale S.C."/>
            <person name="Sharma A."/>
        </authorList>
    </citation>
    <scope>NUCLEOTIDE SEQUENCE</scope>
    <source>
        <strain evidence="2">LS1_42</strain>
    </source>
</reference>
<comment type="caution">
    <text evidence="2">The sequence shown here is derived from an EMBL/GenBank/DDBJ whole genome shotgun (WGS) entry which is preliminary data.</text>
</comment>
<keyword evidence="1" id="KW-0812">Transmembrane</keyword>
<sequence length="116" mass="12301">MSTTRSAASRSIAVVARVKTWPAYLLAVCFPGAGHWYTRQWMRGLSWAVLYAAALVFLSSGAIFLDGTVADPLVITILRLEGAAFADVAVPLAVLVCSVLDLYTRVALVDDGPASS</sequence>
<proteinExistence type="predicted"/>
<dbReference type="OrthoDB" id="204947at2157"/>
<accession>A0A8J8Q0H8</accession>
<dbReference type="RefSeq" id="WP_148858652.1">
    <property type="nucleotide sequence ID" value="NZ_PHNJ01000007.1"/>
</dbReference>